<feature type="transmembrane region" description="Helical" evidence="7">
    <location>
        <begin position="52"/>
        <end position="69"/>
    </location>
</feature>
<keyword evidence="3" id="KW-1003">Cell membrane</keyword>
<keyword evidence="4 7" id="KW-0812">Transmembrane</keyword>
<dbReference type="Gene3D" id="1.20.1720.10">
    <property type="entry name" value="Multidrug resistance protein D"/>
    <property type="match status" value="1"/>
</dbReference>
<feature type="transmembrane region" description="Helical" evidence="7">
    <location>
        <begin position="201"/>
        <end position="221"/>
    </location>
</feature>
<evidence type="ECO:0000256" key="3">
    <source>
        <dbReference type="ARBA" id="ARBA00022475"/>
    </source>
</evidence>
<feature type="transmembrane region" description="Helical" evidence="7">
    <location>
        <begin position="275"/>
        <end position="300"/>
    </location>
</feature>
<dbReference type="Proteomes" id="UP000642748">
    <property type="component" value="Unassembled WGS sequence"/>
</dbReference>
<dbReference type="PROSITE" id="PS50850">
    <property type="entry name" value="MFS"/>
    <property type="match status" value="1"/>
</dbReference>
<proteinExistence type="predicted"/>
<evidence type="ECO:0000256" key="6">
    <source>
        <dbReference type="ARBA" id="ARBA00023136"/>
    </source>
</evidence>
<dbReference type="SUPFAM" id="SSF103473">
    <property type="entry name" value="MFS general substrate transporter"/>
    <property type="match status" value="1"/>
</dbReference>
<dbReference type="InterPro" id="IPR011701">
    <property type="entry name" value="MFS"/>
</dbReference>
<feature type="transmembrane region" description="Helical" evidence="7">
    <location>
        <begin position="413"/>
        <end position="430"/>
    </location>
</feature>
<feature type="transmembrane region" description="Helical" evidence="7">
    <location>
        <begin position="340"/>
        <end position="363"/>
    </location>
</feature>
<dbReference type="PRINTS" id="PR01036">
    <property type="entry name" value="TCRTETB"/>
</dbReference>
<feature type="transmembrane region" description="Helical" evidence="7">
    <location>
        <begin position="168"/>
        <end position="189"/>
    </location>
</feature>
<feature type="transmembrane region" description="Helical" evidence="7">
    <location>
        <begin position="107"/>
        <end position="132"/>
    </location>
</feature>
<organism evidence="9 10">
    <name type="scientific">Rugosimonospora africana</name>
    <dbReference type="NCBI Taxonomy" id="556532"/>
    <lineage>
        <taxon>Bacteria</taxon>
        <taxon>Bacillati</taxon>
        <taxon>Actinomycetota</taxon>
        <taxon>Actinomycetes</taxon>
        <taxon>Micromonosporales</taxon>
        <taxon>Micromonosporaceae</taxon>
        <taxon>Rugosimonospora</taxon>
    </lineage>
</organism>
<feature type="transmembrane region" description="Helical" evidence="7">
    <location>
        <begin position="12"/>
        <end position="40"/>
    </location>
</feature>
<feature type="transmembrane region" description="Helical" evidence="7">
    <location>
        <begin position="306"/>
        <end position="328"/>
    </location>
</feature>
<dbReference type="InterPro" id="IPR036259">
    <property type="entry name" value="MFS_trans_sf"/>
</dbReference>
<evidence type="ECO:0000256" key="5">
    <source>
        <dbReference type="ARBA" id="ARBA00022989"/>
    </source>
</evidence>
<name>A0A8J3VUU6_9ACTN</name>
<feature type="transmembrane region" description="Helical" evidence="7">
    <location>
        <begin position="369"/>
        <end position="392"/>
    </location>
</feature>
<feature type="transmembrane region" description="Helical" evidence="7">
    <location>
        <begin position="233"/>
        <end position="254"/>
    </location>
</feature>
<gene>
    <name evidence="9" type="ORF">Raf01_81340</name>
</gene>
<dbReference type="InterPro" id="IPR020846">
    <property type="entry name" value="MFS_dom"/>
</dbReference>
<comment type="caution">
    <text evidence="9">The sequence shown here is derived from an EMBL/GenBank/DDBJ whole genome shotgun (WGS) entry which is preliminary data.</text>
</comment>
<dbReference type="PANTHER" id="PTHR42718:SF46">
    <property type="entry name" value="BLR6921 PROTEIN"/>
    <property type="match status" value="1"/>
</dbReference>
<evidence type="ECO:0000256" key="2">
    <source>
        <dbReference type="ARBA" id="ARBA00022448"/>
    </source>
</evidence>
<dbReference type="InterPro" id="IPR004638">
    <property type="entry name" value="EmrB-like"/>
</dbReference>
<dbReference type="EMBL" id="BONZ01000087">
    <property type="protein sequence ID" value="GIH19962.1"/>
    <property type="molecule type" value="Genomic_DNA"/>
</dbReference>
<sequence>MTAPAQQERRYNPWLVLIALCLGFFMILLDTTIVNVAIPALATGLDAQLSDLLWILNAYILVYAVLLITAGRIGDLYGPKVLFMTGLVIFTAASAACGFAHDPTQLIVFRVIQGFGGALLTPQTLSVITMIFPPEKRGAAFGIWGSVAGVATVAGPVLGGWLVTDYGWRWIFFVNVPVGIIALVMAAIVMPNLKLNRRHKLDVPGVALSTAALFLIVFGLIEGQSHDWGKVWGPITIVEIIAVGVVMLAVFMYLQWIERNGEPLIPFSIFRDRNFSIMNGVVAAISFGMLGLFLPLTIFLQSVLGLSALQAGLTTAPMSVISMFIAPLAGRFADRVGGKWLLFFGVGLFAGGMGVLVASSHLGMSRWELLPGLIVAGFGLGMTFAPLQTIAMRNIEPRMAGAASGLINTTRQLGGVVGSAAVGALLQAQLSSKLGTAAANNAGKLPPQFRGGFISGFKNASGNLDVGAGQNAIKVPDGTPADVAKVLKAIGKTVFDTGFTNAMRVTLWLPIGVMALAALSVVLVKRRRADTPDDNAEQVADAVPASH</sequence>
<dbReference type="Gene3D" id="1.20.1250.20">
    <property type="entry name" value="MFS general substrate transporter like domains"/>
    <property type="match status" value="1"/>
</dbReference>
<keyword evidence="10" id="KW-1185">Reference proteome</keyword>
<dbReference type="GO" id="GO:0022857">
    <property type="term" value="F:transmembrane transporter activity"/>
    <property type="evidence" value="ECO:0007669"/>
    <property type="project" value="InterPro"/>
</dbReference>
<accession>A0A8J3VUU6</accession>
<feature type="transmembrane region" description="Helical" evidence="7">
    <location>
        <begin position="505"/>
        <end position="524"/>
    </location>
</feature>
<keyword evidence="5 7" id="KW-1133">Transmembrane helix</keyword>
<dbReference type="PANTHER" id="PTHR42718">
    <property type="entry name" value="MAJOR FACILITATOR SUPERFAMILY MULTIDRUG TRANSPORTER MFSC"/>
    <property type="match status" value="1"/>
</dbReference>
<evidence type="ECO:0000313" key="10">
    <source>
        <dbReference type="Proteomes" id="UP000642748"/>
    </source>
</evidence>
<dbReference type="AlphaFoldDB" id="A0A8J3VUU6"/>
<evidence type="ECO:0000256" key="1">
    <source>
        <dbReference type="ARBA" id="ARBA00004651"/>
    </source>
</evidence>
<dbReference type="RefSeq" id="WP_203923401.1">
    <property type="nucleotide sequence ID" value="NZ_BONZ01000087.1"/>
</dbReference>
<dbReference type="Pfam" id="PF07690">
    <property type="entry name" value="MFS_1"/>
    <property type="match status" value="1"/>
</dbReference>
<keyword evidence="6 7" id="KW-0472">Membrane</keyword>
<dbReference type="GO" id="GO:0005886">
    <property type="term" value="C:plasma membrane"/>
    <property type="evidence" value="ECO:0007669"/>
    <property type="project" value="UniProtKB-SubCell"/>
</dbReference>
<dbReference type="NCBIfam" id="TIGR00711">
    <property type="entry name" value="efflux_EmrB"/>
    <property type="match status" value="1"/>
</dbReference>
<feature type="transmembrane region" description="Helical" evidence="7">
    <location>
        <begin position="81"/>
        <end position="101"/>
    </location>
</feature>
<dbReference type="CDD" id="cd17321">
    <property type="entry name" value="MFS_MMR_MDR_like"/>
    <property type="match status" value="1"/>
</dbReference>
<feature type="transmembrane region" description="Helical" evidence="7">
    <location>
        <begin position="139"/>
        <end position="162"/>
    </location>
</feature>
<evidence type="ECO:0000259" key="8">
    <source>
        <dbReference type="PROSITE" id="PS50850"/>
    </source>
</evidence>
<feature type="domain" description="Major facilitator superfamily (MFS) profile" evidence="8">
    <location>
        <begin position="16"/>
        <end position="529"/>
    </location>
</feature>
<evidence type="ECO:0000313" key="9">
    <source>
        <dbReference type="EMBL" id="GIH19962.1"/>
    </source>
</evidence>
<comment type="subcellular location">
    <subcellularLocation>
        <location evidence="1">Cell membrane</location>
        <topology evidence="1">Multi-pass membrane protein</topology>
    </subcellularLocation>
</comment>
<protein>
    <submittedName>
        <fullName evidence="9">MFS transporter</fullName>
    </submittedName>
</protein>
<reference evidence="9" key="1">
    <citation type="submission" date="2021-01" db="EMBL/GenBank/DDBJ databases">
        <title>Whole genome shotgun sequence of Rugosimonospora africana NBRC 104875.</title>
        <authorList>
            <person name="Komaki H."/>
            <person name="Tamura T."/>
        </authorList>
    </citation>
    <scope>NUCLEOTIDE SEQUENCE</scope>
    <source>
        <strain evidence="9">NBRC 104875</strain>
    </source>
</reference>
<evidence type="ECO:0000256" key="4">
    <source>
        <dbReference type="ARBA" id="ARBA00022692"/>
    </source>
</evidence>
<evidence type="ECO:0000256" key="7">
    <source>
        <dbReference type="SAM" id="Phobius"/>
    </source>
</evidence>
<keyword evidence="2" id="KW-0813">Transport</keyword>